<dbReference type="AlphaFoldDB" id="A0A084QM60"/>
<dbReference type="Gene3D" id="3.30.559.30">
    <property type="entry name" value="Nonribosomal peptide synthetase, condensation domain"/>
    <property type="match status" value="1"/>
</dbReference>
<dbReference type="OMA" id="EETFIVH"/>
<dbReference type="HOGENOM" id="CLU_029138_1_1_1"/>
<protein>
    <submittedName>
        <fullName evidence="1">Uncharacterized protein</fullName>
    </submittedName>
</protein>
<name>A0A084QM60_STAC4</name>
<dbReference type="OrthoDB" id="10000533at2759"/>
<accession>A0A084QM60</accession>
<dbReference type="Proteomes" id="UP000028524">
    <property type="component" value="Unassembled WGS sequence"/>
</dbReference>
<dbReference type="PANTHER" id="PTHR42034:SF1">
    <property type="entry name" value="CONDENSATION DOMAIN-CONTAINING PROTEIN"/>
    <property type="match status" value="1"/>
</dbReference>
<reference evidence="1 2" key="1">
    <citation type="journal article" date="2014" name="BMC Genomics">
        <title>Comparative genome sequencing reveals chemotype-specific gene clusters in the toxigenic black mold Stachybotrys.</title>
        <authorList>
            <person name="Semeiks J."/>
            <person name="Borek D."/>
            <person name="Otwinowski Z."/>
            <person name="Grishin N.V."/>
        </authorList>
    </citation>
    <scope>NUCLEOTIDE SEQUENCE [LARGE SCALE GENOMIC DNA]</scope>
    <source>
        <strain evidence="1 2">IBT 40285</strain>
    </source>
</reference>
<evidence type="ECO:0000313" key="2">
    <source>
        <dbReference type="Proteomes" id="UP000028524"/>
    </source>
</evidence>
<dbReference type="EMBL" id="KL660621">
    <property type="protein sequence ID" value="KFA65045.1"/>
    <property type="molecule type" value="Genomic_DNA"/>
</dbReference>
<dbReference type="InParanoid" id="A0A084QM60"/>
<dbReference type="Gene3D" id="3.30.559.10">
    <property type="entry name" value="Chloramphenicol acetyltransferase-like domain"/>
    <property type="match status" value="1"/>
</dbReference>
<dbReference type="PANTHER" id="PTHR42034">
    <property type="entry name" value="CHROMOSOME 7, WHOLE GENOME SHOTGUN SEQUENCE-RELATED"/>
    <property type="match status" value="1"/>
</dbReference>
<dbReference type="SUPFAM" id="SSF52777">
    <property type="entry name" value="CoA-dependent acyltransferases"/>
    <property type="match status" value="1"/>
</dbReference>
<dbReference type="STRING" id="1283841.A0A084QM60"/>
<keyword evidence="2" id="KW-1185">Reference proteome</keyword>
<evidence type="ECO:0000313" key="1">
    <source>
        <dbReference type="EMBL" id="KFA65045.1"/>
    </source>
</evidence>
<organism evidence="1 2">
    <name type="scientific">Stachybotrys chlorohalonatus (strain IBT 40285)</name>
    <dbReference type="NCBI Taxonomy" id="1283841"/>
    <lineage>
        <taxon>Eukaryota</taxon>
        <taxon>Fungi</taxon>
        <taxon>Dikarya</taxon>
        <taxon>Ascomycota</taxon>
        <taxon>Pezizomycotina</taxon>
        <taxon>Sordariomycetes</taxon>
        <taxon>Hypocreomycetidae</taxon>
        <taxon>Hypocreales</taxon>
        <taxon>Stachybotryaceae</taxon>
        <taxon>Stachybotrys</taxon>
    </lineage>
</organism>
<dbReference type="InterPro" id="IPR023213">
    <property type="entry name" value="CAT-like_dom_sf"/>
</dbReference>
<sequence length="472" mass="53354">MAHSQEPHPSWKRVSERNWEQAYGFQDAFYGRIVGKAGESALFLVASSMSIRFAGNISEDEQAMRLRNAWIQMRFSYPIIASVAHGNKRVYQSPLEMTDVHDWAARTFRIMGNTTITDIWHNLVKTEQPTMHFLPKTHELFLQAEHTHFDGRGGLHFWDEYFTLLVNPKQVTLGQDLGNLPGRSDDYVNMKERSPGRGVDLATHMLQALDVSPPETPISYHLTKTNKVPGHLLPPVNSRATFNFSSRDTSRINDACKDRNLSLVAVWHTAVVLASQDVQRDANAELGSAYSTCANFDLRRYFKDNHCQDSDKRAYIGNFHCVLPYKVKPNGRTFLEVAQDLTSFYRLGLQDQPDIWAALRPMMEGIGGSFSDGPPADTTPAVSSLGVLDHFVKRNYSGPACECYIGDAWFGVTATGSWMESFIWQFQGSLVLNSCFNRIYYLDEEVDAFHSRVRNHMIQGLGLSNILGDSRL</sequence>
<gene>
    <name evidence="1" type="ORF">S40285_08328</name>
</gene>
<proteinExistence type="predicted"/>